<evidence type="ECO:0000256" key="4">
    <source>
        <dbReference type="ARBA" id="ARBA00022692"/>
    </source>
</evidence>
<evidence type="ECO:0000259" key="9">
    <source>
        <dbReference type="Pfam" id="PF11203"/>
    </source>
</evidence>
<comment type="caution">
    <text evidence="10">The sequence shown here is derived from an EMBL/GenBank/DDBJ whole genome shotgun (WGS) entry which is preliminary data.</text>
</comment>
<organism evidence="10 11">
    <name type="scientific">Motilibacter peucedani</name>
    <dbReference type="NCBI Taxonomy" id="598650"/>
    <lineage>
        <taxon>Bacteria</taxon>
        <taxon>Bacillati</taxon>
        <taxon>Actinomycetota</taxon>
        <taxon>Actinomycetes</taxon>
        <taxon>Motilibacterales</taxon>
        <taxon>Motilibacteraceae</taxon>
        <taxon>Motilibacter</taxon>
    </lineage>
</organism>
<keyword evidence="11" id="KW-1185">Reference proteome</keyword>
<evidence type="ECO:0000256" key="1">
    <source>
        <dbReference type="ARBA" id="ARBA00004236"/>
    </source>
</evidence>
<dbReference type="EMBL" id="RBWV01000013">
    <property type="protein sequence ID" value="RKS72666.1"/>
    <property type="molecule type" value="Genomic_DNA"/>
</dbReference>
<dbReference type="AlphaFoldDB" id="A0A420XN15"/>
<evidence type="ECO:0000313" key="10">
    <source>
        <dbReference type="EMBL" id="RKS72666.1"/>
    </source>
</evidence>
<evidence type="ECO:0000256" key="8">
    <source>
        <dbReference type="SAM" id="Phobius"/>
    </source>
</evidence>
<dbReference type="Proteomes" id="UP000281955">
    <property type="component" value="Unassembled WGS sequence"/>
</dbReference>
<feature type="transmembrane region" description="Helical" evidence="8">
    <location>
        <begin position="12"/>
        <end position="40"/>
    </location>
</feature>
<keyword evidence="5 8" id="KW-1133">Transmembrane helix</keyword>
<dbReference type="NCBIfam" id="TIGR03923">
    <property type="entry name" value="T7SS_EccE"/>
    <property type="match status" value="1"/>
</dbReference>
<evidence type="ECO:0000256" key="3">
    <source>
        <dbReference type="ARBA" id="ARBA00022475"/>
    </source>
</evidence>
<comment type="subcellular location">
    <subcellularLocation>
        <location evidence="1">Cell membrane</location>
    </subcellularLocation>
</comment>
<dbReference type="GO" id="GO:0005886">
    <property type="term" value="C:plasma membrane"/>
    <property type="evidence" value="ECO:0007669"/>
    <property type="project" value="UniProtKB-SubCell"/>
</dbReference>
<dbReference type="InParanoid" id="A0A420XN15"/>
<evidence type="ECO:0000313" key="11">
    <source>
        <dbReference type="Proteomes" id="UP000281955"/>
    </source>
</evidence>
<reference evidence="10 11" key="1">
    <citation type="submission" date="2018-10" db="EMBL/GenBank/DDBJ databases">
        <title>Genomic Encyclopedia of Archaeal and Bacterial Type Strains, Phase II (KMG-II): from individual species to whole genera.</title>
        <authorList>
            <person name="Goeker M."/>
        </authorList>
    </citation>
    <scope>NUCLEOTIDE SEQUENCE [LARGE SCALE GENOMIC DNA]</scope>
    <source>
        <strain evidence="10 11">RP-AC37</strain>
    </source>
</reference>
<feature type="domain" description="Type VII secretion system protein EccE" evidence="9">
    <location>
        <begin position="175"/>
        <end position="284"/>
    </location>
</feature>
<dbReference type="Pfam" id="PF11203">
    <property type="entry name" value="EccE"/>
    <property type="match status" value="1"/>
</dbReference>
<evidence type="ECO:0000256" key="6">
    <source>
        <dbReference type="ARBA" id="ARBA00023136"/>
    </source>
</evidence>
<proteinExistence type="inferred from homology"/>
<comment type="similarity">
    <text evidence="2">Belongs to the EccE family.</text>
</comment>
<evidence type="ECO:0000256" key="7">
    <source>
        <dbReference type="SAM" id="MobiDB-lite"/>
    </source>
</evidence>
<dbReference type="InterPro" id="IPR050051">
    <property type="entry name" value="EccE_dom"/>
</dbReference>
<evidence type="ECO:0000256" key="5">
    <source>
        <dbReference type="ARBA" id="ARBA00022989"/>
    </source>
</evidence>
<name>A0A420XN15_9ACTN</name>
<keyword evidence="6 8" id="KW-0472">Membrane</keyword>
<keyword evidence="4 8" id="KW-0812">Transmembrane</keyword>
<gene>
    <name evidence="10" type="ORF">CLV35_2914</name>
</gene>
<evidence type="ECO:0000256" key="2">
    <source>
        <dbReference type="ARBA" id="ARBA00007759"/>
    </source>
</evidence>
<accession>A0A420XN15</accession>
<dbReference type="InterPro" id="IPR021368">
    <property type="entry name" value="T7SS_EccE"/>
</dbReference>
<sequence length="379" mass="39277">MAAALLAFVRSVWLGAVVALLALVVVLLSLGRVSGSWAYLHLRTRRRFRRRSASRTGEVRDQRLAGLAGLLPEVEVQEALDRSGARIAVLFDGRAWSTVIAVEPTGVVVGAEAADAGVPVELLRGVLDDPEQRVAAVQLVTVAVPSPAARLPVSEDPAAFSYASLLADADATGLVSHRGTWVALRLEPQRCPEAVERRGGGAEGARRTLLGATAQLVARLDAAGVATSALDAPAVVAALLEAAAAEGTSRETPGQDAVPTPPESGEERWDHWESGGVAHVSWAVRQFGRPGDASAQRLADVQATRASVVAHSVTFLPTETSEVLVRAFVRVAAPLPVLTDALAQVAATAGQAGIRLRRLDGAQAPAVLATLPLAPGGAS</sequence>
<keyword evidence="3" id="KW-1003">Cell membrane</keyword>
<protein>
    <submittedName>
        <fullName evidence="10">Type VII secretion protein EccE</fullName>
    </submittedName>
</protein>
<feature type="region of interest" description="Disordered" evidence="7">
    <location>
        <begin position="245"/>
        <end position="268"/>
    </location>
</feature>